<dbReference type="PROSITE" id="PS00486">
    <property type="entry name" value="DNA_MISMATCH_REPAIR_2"/>
    <property type="match status" value="1"/>
</dbReference>
<dbReference type="InterPro" id="IPR036187">
    <property type="entry name" value="DNA_mismatch_repair_MutS_sf"/>
</dbReference>
<feature type="region of interest" description="Disordered" evidence="6">
    <location>
        <begin position="38"/>
        <end position="64"/>
    </location>
</feature>
<keyword evidence="4" id="KW-0238">DNA-binding</keyword>
<dbReference type="GO" id="GO:0140664">
    <property type="term" value="F:ATP-dependent DNA damage sensor activity"/>
    <property type="evidence" value="ECO:0007669"/>
    <property type="project" value="InterPro"/>
</dbReference>
<keyword evidence="9" id="KW-1185">Reference proteome</keyword>
<dbReference type="Proteomes" id="UP000235786">
    <property type="component" value="Unassembled WGS sequence"/>
</dbReference>
<dbReference type="SMART" id="SM00533">
    <property type="entry name" value="MUTSd"/>
    <property type="match status" value="1"/>
</dbReference>
<dbReference type="GO" id="GO:0005524">
    <property type="term" value="F:ATP binding"/>
    <property type="evidence" value="ECO:0007669"/>
    <property type="project" value="UniProtKB-KW"/>
</dbReference>
<evidence type="ECO:0000259" key="7">
    <source>
        <dbReference type="PROSITE" id="PS00486"/>
    </source>
</evidence>
<dbReference type="InterPro" id="IPR007696">
    <property type="entry name" value="DNA_mismatch_repair_MutS_core"/>
</dbReference>
<evidence type="ECO:0000256" key="1">
    <source>
        <dbReference type="ARBA" id="ARBA00006271"/>
    </source>
</evidence>
<organism evidence="8 9">
    <name type="scientific">Hyaloscypha variabilis (strain UAMH 11265 / GT02V1 / F)</name>
    <name type="common">Meliniomyces variabilis</name>
    <dbReference type="NCBI Taxonomy" id="1149755"/>
    <lineage>
        <taxon>Eukaryota</taxon>
        <taxon>Fungi</taxon>
        <taxon>Dikarya</taxon>
        <taxon>Ascomycota</taxon>
        <taxon>Pezizomycotina</taxon>
        <taxon>Leotiomycetes</taxon>
        <taxon>Helotiales</taxon>
        <taxon>Hyaloscyphaceae</taxon>
        <taxon>Hyaloscypha</taxon>
        <taxon>Hyaloscypha variabilis</taxon>
    </lineage>
</organism>
<dbReference type="Pfam" id="PF05190">
    <property type="entry name" value="MutS_IV"/>
    <property type="match status" value="1"/>
</dbReference>
<feature type="region of interest" description="Disordered" evidence="6">
    <location>
        <begin position="1"/>
        <end position="20"/>
    </location>
</feature>
<name>A0A2J6RMC9_HYAVF</name>
<keyword evidence="3" id="KW-0067">ATP-binding</keyword>
<comment type="similarity">
    <text evidence="1">Belongs to the DNA mismatch repair MutS family.</text>
</comment>
<dbReference type="Pfam" id="PF05188">
    <property type="entry name" value="MutS_II"/>
    <property type="match status" value="1"/>
</dbReference>
<dbReference type="PANTHER" id="PTHR11361">
    <property type="entry name" value="DNA MISMATCH REPAIR PROTEIN MUTS FAMILY MEMBER"/>
    <property type="match status" value="1"/>
</dbReference>
<dbReference type="FunFam" id="3.40.50.300:FF:002054">
    <property type="entry name" value="DNA mismatch repair protein MSH4"/>
    <property type="match status" value="1"/>
</dbReference>
<dbReference type="InterPro" id="IPR007860">
    <property type="entry name" value="DNA_mmatch_repair_MutS_con_dom"/>
</dbReference>
<dbReference type="SMART" id="SM00534">
    <property type="entry name" value="MUTSac"/>
    <property type="match status" value="1"/>
</dbReference>
<keyword evidence="5" id="KW-0469">Meiosis</keyword>
<dbReference type="GO" id="GO:0005634">
    <property type="term" value="C:nucleus"/>
    <property type="evidence" value="ECO:0007669"/>
    <property type="project" value="TreeGrafter"/>
</dbReference>
<dbReference type="Gene3D" id="3.30.420.110">
    <property type="entry name" value="MutS, connector domain"/>
    <property type="match status" value="1"/>
</dbReference>
<feature type="compositionally biased region" description="Acidic residues" evidence="6">
    <location>
        <begin position="840"/>
        <end position="865"/>
    </location>
</feature>
<accession>A0A2J6RMC9</accession>
<dbReference type="InterPro" id="IPR045076">
    <property type="entry name" value="MutS"/>
</dbReference>
<dbReference type="PIRSF" id="PIRSF005813">
    <property type="entry name" value="MSH2"/>
    <property type="match status" value="1"/>
</dbReference>
<dbReference type="Gene3D" id="1.10.1420.10">
    <property type="match status" value="2"/>
</dbReference>
<dbReference type="PANTHER" id="PTHR11361:SF21">
    <property type="entry name" value="MUTS PROTEIN HOMOLOG 4"/>
    <property type="match status" value="1"/>
</dbReference>
<evidence type="ECO:0000256" key="5">
    <source>
        <dbReference type="ARBA" id="ARBA00023254"/>
    </source>
</evidence>
<dbReference type="GO" id="GO:0006298">
    <property type="term" value="P:mismatch repair"/>
    <property type="evidence" value="ECO:0007669"/>
    <property type="project" value="InterPro"/>
</dbReference>
<dbReference type="AlphaFoldDB" id="A0A2J6RMC9"/>
<keyword evidence="2" id="KW-0547">Nucleotide-binding</keyword>
<dbReference type="InterPro" id="IPR000432">
    <property type="entry name" value="DNA_mismatch_repair_MutS_C"/>
</dbReference>
<dbReference type="SUPFAM" id="SSF52540">
    <property type="entry name" value="P-loop containing nucleoside triphosphate hydrolases"/>
    <property type="match status" value="1"/>
</dbReference>
<dbReference type="InterPro" id="IPR007861">
    <property type="entry name" value="DNA_mismatch_repair_MutS_clamp"/>
</dbReference>
<proteinExistence type="inferred from homology"/>
<evidence type="ECO:0000313" key="9">
    <source>
        <dbReference type="Proteomes" id="UP000235786"/>
    </source>
</evidence>
<dbReference type="Pfam" id="PF00488">
    <property type="entry name" value="MutS_V"/>
    <property type="match status" value="1"/>
</dbReference>
<reference evidence="8 9" key="1">
    <citation type="submission" date="2016-04" db="EMBL/GenBank/DDBJ databases">
        <title>A degradative enzymes factory behind the ericoid mycorrhizal symbiosis.</title>
        <authorList>
            <consortium name="DOE Joint Genome Institute"/>
            <person name="Martino E."/>
            <person name="Morin E."/>
            <person name="Grelet G."/>
            <person name="Kuo A."/>
            <person name="Kohler A."/>
            <person name="Daghino S."/>
            <person name="Barry K."/>
            <person name="Choi C."/>
            <person name="Cichocki N."/>
            <person name="Clum A."/>
            <person name="Copeland A."/>
            <person name="Hainaut M."/>
            <person name="Haridas S."/>
            <person name="Labutti K."/>
            <person name="Lindquist E."/>
            <person name="Lipzen A."/>
            <person name="Khouja H.-R."/>
            <person name="Murat C."/>
            <person name="Ohm R."/>
            <person name="Olson A."/>
            <person name="Spatafora J."/>
            <person name="Veneault-Fourrey C."/>
            <person name="Henrissat B."/>
            <person name="Grigoriev I."/>
            <person name="Martin F."/>
            <person name="Perotto S."/>
        </authorList>
    </citation>
    <scope>NUCLEOTIDE SEQUENCE [LARGE SCALE GENOMIC DNA]</scope>
    <source>
        <strain evidence="8 9">F</strain>
    </source>
</reference>
<dbReference type="Gene3D" id="3.40.50.300">
    <property type="entry name" value="P-loop containing nucleotide triphosphate hydrolases"/>
    <property type="match status" value="1"/>
</dbReference>
<evidence type="ECO:0000256" key="3">
    <source>
        <dbReference type="ARBA" id="ARBA00022840"/>
    </source>
</evidence>
<feature type="region of interest" description="Disordered" evidence="6">
    <location>
        <begin position="837"/>
        <end position="865"/>
    </location>
</feature>
<feature type="compositionally biased region" description="Polar residues" evidence="6">
    <location>
        <begin position="38"/>
        <end position="52"/>
    </location>
</feature>
<sequence>MTTPRPSTSYSYASTSRTSYQNGYTTSASLPIYGCRSSTAGPSITRPSTARPSTGRRSRAGSVIGGGESQQIVCAVSEARGISPTVGLAFVNISTGEAVLSQMCDSQFYVRTLNKLQIFDPTEILIISTAGPPNPKSKMYQVIEENIPGARIITIDRKYWSEPAGLEFIDQFAFSEDVQAIKVAIGGNYFATCCFAAALKYIDLAMSLTFAFHSLRIKYQPSEGTMMIDLSTIQSLELIQNIQNSKSKDCLFGVMNETLTPMGSRLLRSNILQPSTQRDVLHQRYDAVHEFTIKEDMFFQTRLALKSTYDVEKLLTSLIILPTQSDLSYTEQAINKILMVKSFAQSVGPIFEALAGARSEMLVRIRENCRPEVIDPTIKFIKEVINEDVTYQKTPLDLRNQRTYAVKSGINGLLDVARQTFKEATEDVHQHVTDINQKFEMQAETRYENARHYYLRLYESDFNGREVPEVLVNRYQKKGFIECQTLDLMKLNERIQDSHNEIVLMSDKTVQELIENLRGEIPSLYQVCESIALLDMLAAFGNAATSSVSDYSRPDLTDCIGIKSGRHPVREKVHQQKFVPNDIYASQQSRLQIITGCNMSGKSTYIRSAALMTVMAQVGSFVPAAYASFPIIYQLFARVSMDDSIEANVSTFASEMRETAFILRNIDKNSLAIIDELGRGTSSRDGLAIALSISEALVESKALVFFATHFRELAQIMSERPGVVNLHLTVDMSEENTMTMLYKIGQGYVKEEHYGLALARVVDLPPKVLEVAETVSKALDAQAAAKKKSSKAFALARRRKLVLGLKETLKQAESGPMEGKALLSWLRRLQDEFVRRMDQIENDVESSDSDEGADEEEDGPEEQSS</sequence>
<protein>
    <submittedName>
        <fullName evidence="8">DNA mismatch repair protein-like protein MutS</fullName>
    </submittedName>
</protein>
<dbReference type="EMBL" id="KZ613946">
    <property type="protein sequence ID" value="PMD39663.1"/>
    <property type="molecule type" value="Genomic_DNA"/>
</dbReference>
<dbReference type="GO" id="GO:0007131">
    <property type="term" value="P:reciprocal meiotic recombination"/>
    <property type="evidence" value="ECO:0007669"/>
    <property type="project" value="TreeGrafter"/>
</dbReference>
<dbReference type="SUPFAM" id="SSF53150">
    <property type="entry name" value="DNA repair protein MutS, domain II"/>
    <property type="match status" value="1"/>
</dbReference>
<dbReference type="InterPro" id="IPR011184">
    <property type="entry name" value="DNA_mismatch_repair_Msh2"/>
</dbReference>
<evidence type="ECO:0000256" key="4">
    <source>
        <dbReference type="ARBA" id="ARBA00023125"/>
    </source>
</evidence>
<dbReference type="FunFam" id="1.10.1420.10:FF:000013">
    <property type="entry name" value="mutS protein homolog 4"/>
    <property type="match status" value="1"/>
</dbReference>
<dbReference type="InterPro" id="IPR036678">
    <property type="entry name" value="MutS_con_dom_sf"/>
</dbReference>
<dbReference type="GO" id="GO:0030983">
    <property type="term" value="F:mismatched DNA binding"/>
    <property type="evidence" value="ECO:0007669"/>
    <property type="project" value="InterPro"/>
</dbReference>
<dbReference type="Pfam" id="PF05192">
    <property type="entry name" value="MutS_III"/>
    <property type="match status" value="1"/>
</dbReference>
<evidence type="ECO:0000313" key="8">
    <source>
        <dbReference type="EMBL" id="PMD39663.1"/>
    </source>
</evidence>
<gene>
    <name evidence="8" type="ORF">L207DRAFT_634203</name>
</gene>
<dbReference type="STRING" id="1149755.A0A2J6RMC9"/>
<evidence type="ECO:0000256" key="6">
    <source>
        <dbReference type="SAM" id="MobiDB-lite"/>
    </source>
</evidence>
<feature type="domain" description="DNA mismatch repair proteins mutS family" evidence="7">
    <location>
        <begin position="670"/>
        <end position="686"/>
    </location>
</feature>
<dbReference type="OrthoDB" id="276261at2759"/>
<dbReference type="InterPro" id="IPR027417">
    <property type="entry name" value="P-loop_NTPase"/>
</dbReference>
<dbReference type="SUPFAM" id="SSF48334">
    <property type="entry name" value="DNA repair protein MutS, domain III"/>
    <property type="match status" value="1"/>
</dbReference>
<evidence type="ECO:0000256" key="2">
    <source>
        <dbReference type="ARBA" id="ARBA00022741"/>
    </source>
</evidence>